<proteinExistence type="predicted"/>
<accession>A0A127KM28</accession>
<dbReference type="RefSeq" id="YP_009301636.1">
    <property type="nucleotide sequence ID" value="NC_031235.1"/>
</dbReference>
<evidence type="ECO:0000313" key="2">
    <source>
        <dbReference type="Proteomes" id="UP000203157"/>
    </source>
</evidence>
<organism evidence="1 2">
    <name type="scientific">Cyanophage S-RIM32</name>
    <dbReference type="NCBI Taxonomy" id="1278479"/>
    <lineage>
        <taxon>Viruses</taxon>
        <taxon>Duplodnaviria</taxon>
        <taxon>Heunggongvirae</taxon>
        <taxon>Uroviricota</taxon>
        <taxon>Caudoviricetes</taxon>
        <taxon>Pantevenvirales</taxon>
        <taxon>Kyanoviridae</taxon>
        <taxon>Bristolvirus</taxon>
        <taxon>Bristolvirus rhodeisland</taxon>
    </lineage>
</organism>
<dbReference type="EMBL" id="KU594606">
    <property type="protein sequence ID" value="AMO43143.1"/>
    <property type="molecule type" value="Genomic_DNA"/>
</dbReference>
<dbReference type="GeneID" id="29122636"/>
<reference evidence="1 2" key="1">
    <citation type="submission" date="2016-01" db="EMBL/GenBank/DDBJ databases">
        <title>The genomic content and context of auxiliary metabolic genes in marine cyanophages.</title>
        <authorList>
            <person name="Marston M.F."/>
            <person name="Martiny J.B.H."/>
            <person name="Crummett L.T."/>
        </authorList>
    </citation>
    <scope>NUCLEOTIDE SEQUENCE [LARGE SCALE GENOMIC DNA]</scope>
    <source>
        <strain evidence="1">RW_108_0702</strain>
    </source>
</reference>
<dbReference type="KEGG" id="vg:29122636"/>
<gene>
    <name evidence="1" type="ORF">R1080702_134</name>
</gene>
<sequence>MKDLDFIDNFFEEKDYKLLYDRTTRAKIDVLMEEPCPLYEPINDE</sequence>
<dbReference type="Proteomes" id="UP000203157">
    <property type="component" value="Segment"/>
</dbReference>
<evidence type="ECO:0000313" key="1">
    <source>
        <dbReference type="EMBL" id="AMO43143.1"/>
    </source>
</evidence>
<keyword evidence="2" id="KW-1185">Reference proteome</keyword>
<name>A0A127KM28_9CAUD</name>
<protein>
    <submittedName>
        <fullName evidence="1">Uncharacterized protein</fullName>
    </submittedName>
</protein>
<dbReference type="OrthoDB" id="27641at10239"/>